<dbReference type="SUPFAM" id="SSF52402">
    <property type="entry name" value="Adenine nucleotide alpha hydrolases-like"/>
    <property type="match status" value="1"/>
</dbReference>
<protein>
    <submittedName>
        <fullName evidence="1">Universal stress family protein</fullName>
    </submittedName>
</protein>
<comment type="caution">
    <text evidence="1">The sequence shown here is derived from an EMBL/GenBank/DDBJ whole genome shotgun (WGS) entry which is preliminary data.</text>
</comment>
<dbReference type="EMBL" id="ANNX02000052">
    <property type="protein sequence ID" value="KYC35366.1"/>
    <property type="molecule type" value="Genomic_DNA"/>
</dbReference>
<dbReference type="Gene3D" id="3.40.50.620">
    <property type="entry name" value="HUPs"/>
    <property type="match status" value="1"/>
</dbReference>
<dbReference type="InterPro" id="IPR014729">
    <property type="entry name" value="Rossmann-like_a/b/a_fold"/>
</dbReference>
<organism evidence="1 2">
    <name type="scientific">Scytonema hofmannii PCC 7110</name>
    <dbReference type="NCBI Taxonomy" id="128403"/>
    <lineage>
        <taxon>Bacteria</taxon>
        <taxon>Bacillati</taxon>
        <taxon>Cyanobacteriota</taxon>
        <taxon>Cyanophyceae</taxon>
        <taxon>Nostocales</taxon>
        <taxon>Scytonemataceae</taxon>
        <taxon>Scytonema</taxon>
    </lineage>
</organism>
<dbReference type="STRING" id="128403.WA1_09235"/>
<accession>A0A139WSF5</accession>
<gene>
    <name evidence="1" type="ORF">WA1_09235</name>
</gene>
<keyword evidence="2" id="KW-1185">Reference proteome</keyword>
<proteinExistence type="predicted"/>
<dbReference type="AlphaFoldDB" id="A0A139WSF5"/>
<sequence>MLVRLQNAIGRDDLIDQMVLLSTQKASVCEEIQASKSINLIVGYNSSPNSHTALDIALLTAHQTRLATKAQVTVQVVYVMEDRLMCGGAEVLPTEEVGSSRKSEQQVLQHLLTDSAEEELNTGIVTQTRWQDNSTHLPQEEKSIDRFAQAEGILRQASCLAAEWKSSFKAHLRFGCVATELKRVVVSESADILFLGCNSIHHPIVQNLGSKFPCSVLGIPSTVQNKYL</sequence>
<evidence type="ECO:0000313" key="2">
    <source>
        <dbReference type="Proteomes" id="UP000076925"/>
    </source>
</evidence>
<reference evidence="1 2" key="1">
    <citation type="journal article" date="2013" name="Genome Biol. Evol.">
        <title>Genomes of Stigonematalean cyanobacteria (subsection V) and the evolution of oxygenic photosynthesis from prokaryotes to plastids.</title>
        <authorList>
            <person name="Dagan T."/>
            <person name="Roettger M."/>
            <person name="Stucken K."/>
            <person name="Landan G."/>
            <person name="Koch R."/>
            <person name="Major P."/>
            <person name="Gould S.B."/>
            <person name="Goremykin V.V."/>
            <person name="Rippka R."/>
            <person name="Tandeau de Marsac N."/>
            <person name="Gugger M."/>
            <person name="Lockhart P.J."/>
            <person name="Allen J.F."/>
            <person name="Brune I."/>
            <person name="Maus I."/>
            <person name="Puhler A."/>
            <person name="Martin W.F."/>
        </authorList>
    </citation>
    <scope>NUCLEOTIDE SEQUENCE [LARGE SCALE GENOMIC DNA]</scope>
    <source>
        <strain evidence="1 2">PCC 7110</strain>
    </source>
</reference>
<evidence type="ECO:0000313" key="1">
    <source>
        <dbReference type="EMBL" id="KYC35366.1"/>
    </source>
</evidence>
<dbReference type="OrthoDB" id="420997at2"/>
<name>A0A139WSF5_9CYAN</name>
<dbReference type="Proteomes" id="UP000076925">
    <property type="component" value="Unassembled WGS sequence"/>
</dbReference>